<evidence type="ECO:0000313" key="2">
    <source>
        <dbReference type="Proteomes" id="UP000232003"/>
    </source>
</evidence>
<dbReference type="KEGG" id="nfl:COO91_01655"/>
<dbReference type="Proteomes" id="UP000232003">
    <property type="component" value="Chromosome"/>
</dbReference>
<keyword evidence="2" id="KW-1185">Reference proteome</keyword>
<reference evidence="1 2" key="1">
    <citation type="submission" date="2017-11" db="EMBL/GenBank/DDBJ databases">
        <title>Complete genome of a free-living desiccation-tolerant cyanobacterium and its photosynthetic adaptation to extreme terrestrial habitat.</title>
        <authorList>
            <person name="Shang J."/>
        </authorList>
    </citation>
    <scope>NUCLEOTIDE SEQUENCE [LARGE SCALE GENOMIC DNA]</scope>
    <source>
        <strain evidence="1 2">CCNUN1</strain>
    </source>
</reference>
<name>A0A2K8SJW4_9NOSO</name>
<protein>
    <submittedName>
        <fullName evidence="1">Uncharacterized protein</fullName>
    </submittedName>
</protein>
<dbReference type="AlphaFoldDB" id="A0A2K8SJW4"/>
<proteinExistence type="predicted"/>
<dbReference type="EMBL" id="CP024785">
    <property type="protein sequence ID" value="AUB35764.1"/>
    <property type="molecule type" value="Genomic_DNA"/>
</dbReference>
<evidence type="ECO:0000313" key="1">
    <source>
        <dbReference type="EMBL" id="AUB35764.1"/>
    </source>
</evidence>
<gene>
    <name evidence="1" type="ORF">COO91_01655</name>
</gene>
<accession>A0A2K8SJW4</accession>
<sequence length="48" mass="5363">MTEVCGVPKTQLAKVAGCFSDRSLQRLSKDINDRQQLNEVLLLSRAMV</sequence>
<organism evidence="1 2">
    <name type="scientific">Nostoc flagelliforme CCNUN1</name>
    <dbReference type="NCBI Taxonomy" id="2038116"/>
    <lineage>
        <taxon>Bacteria</taxon>
        <taxon>Bacillati</taxon>
        <taxon>Cyanobacteriota</taxon>
        <taxon>Cyanophyceae</taxon>
        <taxon>Nostocales</taxon>
        <taxon>Nostocaceae</taxon>
        <taxon>Nostoc</taxon>
    </lineage>
</organism>